<feature type="binding site" evidence="8">
    <location>
        <position position="51"/>
    </location>
    <ligand>
        <name>Ca(2+)</name>
        <dbReference type="ChEBI" id="CHEBI:29108"/>
    </ligand>
</feature>
<feature type="signal peptide" evidence="9">
    <location>
        <begin position="1"/>
        <end position="22"/>
    </location>
</feature>
<feature type="active site" description="Proton donor" evidence="6">
    <location>
        <position position="487"/>
    </location>
</feature>
<dbReference type="AlphaFoldDB" id="A0A9D9EDC7"/>
<dbReference type="InterPro" id="IPR011071">
    <property type="entry name" value="Lyase_8-like_C"/>
</dbReference>
<dbReference type="SUPFAM" id="SSF48230">
    <property type="entry name" value="Chondroitin AC/alginate lyase"/>
    <property type="match status" value="1"/>
</dbReference>
<dbReference type="InterPro" id="IPR011013">
    <property type="entry name" value="Gal_mutarotase_sf_dom"/>
</dbReference>
<feature type="site" description="Important for catalytic activity against all substrates" evidence="7">
    <location>
        <position position="199"/>
    </location>
</feature>
<comment type="cofactor">
    <cofactor evidence="1">
        <name>Ca(2+)</name>
        <dbReference type="ChEBI" id="CHEBI:29108"/>
    </cofactor>
</comment>
<dbReference type="Gene3D" id="1.50.10.100">
    <property type="entry name" value="Chondroitin AC/alginate lyase"/>
    <property type="match status" value="1"/>
</dbReference>
<keyword evidence="5 13" id="KW-0456">Lyase</keyword>
<dbReference type="InterPro" id="IPR008979">
    <property type="entry name" value="Galactose-bd-like_sf"/>
</dbReference>
<dbReference type="Proteomes" id="UP000823619">
    <property type="component" value="Unassembled WGS sequence"/>
</dbReference>
<dbReference type="GO" id="GO:0042597">
    <property type="term" value="C:periplasmic space"/>
    <property type="evidence" value="ECO:0007669"/>
    <property type="project" value="TreeGrafter"/>
</dbReference>
<evidence type="ECO:0000256" key="7">
    <source>
        <dbReference type="PIRSR" id="PIRSR034515-2"/>
    </source>
</evidence>
<dbReference type="GO" id="GO:0034000">
    <property type="term" value="F:chondroitin-sulfate-ABC endolyase activity"/>
    <property type="evidence" value="ECO:0007669"/>
    <property type="project" value="InterPro"/>
</dbReference>
<dbReference type="InterPro" id="IPR024200">
    <property type="entry name" value="Chondroitinase_ABC_I"/>
</dbReference>
<feature type="binding site" evidence="8">
    <location>
        <position position="49"/>
    </location>
    <ligand>
        <name>Ca(2+)</name>
        <dbReference type="ChEBI" id="CHEBI:29108"/>
    </ligand>
</feature>
<evidence type="ECO:0000259" key="11">
    <source>
        <dbReference type="Pfam" id="PF09092"/>
    </source>
</evidence>
<reference evidence="13" key="1">
    <citation type="submission" date="2020-10" db="EMBL/GenBank/DDBJ databases">
        <authorList>
            <person name="Gilroy R."/>
        </authorList>
    </citation>
    <scope>NUCLEOTIDE SEQUENCE</scope>
    <source>
        <strain evidence="13">D5-748</strain>
    </source>
</reference>
<dbReference type="Gene3D" id="2.60.120.430">
    <property type="entry name" value="Galactose-binding lectin"/>
    <property type="match status" value="1"/>
</dbReference>
<dbReference type="InterPro" id="IPR014718">
    <property type="entry name" value="GH-type_carb-bd"/>
</dbReference>
<keyword evidence="4 8" id="KW-0106">Calcium</keyword>
<feature type="domain" description="Lyase N-terminal" evidence="11">
    <location>
        <begin position="46"/>
        <end position="209"/>
    </location>
</feature>
<dbReference type="InterPro" id="IPR039174">
    <property type="entry name" value="Chondroitin_ABC_lyase"/>
</dbReference>
<feature type="active site" description="Proton acceptor" evidence="6">
    <location>
        <position position="480"/>
    </location>
</feature>
<sequence>MLKKKIIALLPVLLISTYAAQASGRADSRAEGKEIQEYVDFRDTPEILSFEDGTAPARALKKSSLKISGLHSKLGENSLLWKWSRAGASIEIPVPVPYLHENPNPKETSVSTFVFWVYSAVPLSGSLRFSFMKGDRECCGFDYRLGFTGWRGAWVAFDRDMEGKPEEGMDRVVINAPQDMKKGELFFDGIIASAFEDVRHHTADWQAPFINSGTTSHWLVLNRSWNLSLDIPVGKSISDKELADMKTVRDRFTALVSEGKKTKSPEALRETFNSYGIRTNDDGTVTGKPVFFTRYGETYINLGIRDASVQFSDNGQLLRPANDFLLDLAIAYMNTEDPGWKNEVAEMYVKMTRHLLDQGFAAGSALGTLHHLGYSMRNFYTAPVIMKEVLEEAGLARRVQQAMEWFSGVGEVKKAPEAPGMDIDAFNTSLMGRAASIIMLEDGPYKEAYLKAFSRWIDNGFRYTDGLQPCFKRDGSVQHHRKAYPAYATGGFDGAVNAVWMLHGTGFAISEESHSILKRALLEMRFYCNLKSFPLAMSGRHPDGKGSLIPSQYALLADAGTPDGLEEIDRDLASAYLRLNGSSGKWGEKFTSAGISPETSPVGCHVYPFNCSLSYRQDDWLVTIAGHSRYLWSSEIYNGANHYGRYLTHGSMEIIADGNPVSSIGSGYQVNGYDWCHIPGTTAAAIPLEAMKADVRNVDEFSGYEEMLLSDEWFAGGVSHKGTTGAYAMILHEHDKYNGSLRARKSFFAFGNRIIALGSDLQNMLPGSDLHTTLFQNSLPAPDPSASVAIEDILSASTTVNGGKISVMNFDETYTGEMTTLQDRFGNAWFVKDAKVEVSRGLQRSFHEETDAQTEGYFEKAWICHGDMVGKGILAGDKYMKDSYEYMTAIHASDEDVDKYSRQLPYTVIRCDKKAHIIHDTETGITACAVFEELKKQDTASDNKNGQASGLVEATPCMLMYSISGGVLTLSTSSPDLNIYQGPSDEVFDENGRRTERSVYGRKWIDNPCSPVTVRVVIAGLWTFDGNAPGNVTVSHEGGNTVLTFKTTEARTEEITLKGNGMKG</sequence>
<dbReference type="Gene3D" id="2.60.220.10">
    <property type="entry name" value="Polysaccharide lyase family 8-like, C-terminal"/>
    <property type="match status" value="1"/>
</dbReference>
<dbReference type="InterPro" id="IPR015177">
    <property type="entry name" value="Lyase_catalyt"/>
</dbReference>
<dbReference type="InterPro" id="IPR008929">
    <property type="entry name" value="Chondroitin_lyas"/>
</dbReference>
<evidence type="ECO:0000256" key="9">
    <source>
        <dbReference type="SAM" id="SignalP"/>
    </source>
</evidence>
<comment type="similarity">
    <text evidence="2">Belongs to the polysaccharide lyase 8 family.</text>
</comment>
<dbReference type="InterPro" id="IPR003159">
    <property type="entry name" value="Lyase_8_central_dom"/>
</dbReference>
<dbReference type="Gene3D" id="2.70.98.10">
    <property type="match status" value="1"/>
</dbReference>
<proteinExistence type="inferred from homology"/>
<evidence type="ECO:0000256" key="8">
    <source>
        <dbReference type="PIRSR" id="PIRSR034515-3"/>
    </source>
</evidence>
<dbReference type="PANTHER" id="PTHR37322:SF3">
    <property type="entry name" value="CHONDROITIN SULFATE ABC EXOLYASE"/>
    <property type="match status" value="1"/>
</dbReference>
<reference evidence="13" key="2">
    <citation type="journal article" date="2021" name="PeerJ">
        <title>Extensive microbial diversity within the chicken gut microbiome revealed by metagenomics and culture.</title>
        <authorList>
            <person name="Gilroy R."/>
            <person name="Ravi A."/>
            <person name="Getino M."/>
            <person name="Pursley I."/>
            <person name="Horton D.L."/>
            <person name="Alikhan N.F."/>
            <person name="Baker D."/>
            <person name="Gharbi K."/>
            <person name="Hall N."/>
            <person name="Watson M."/>
            <person name="Adriaenssens E.M."/>
            <person name="Foster-Nyarko E."/>
            <person name="Jarju S."/>
            <person name="Secka A."/>
            <person name="Antonio M."/>
            <person name="Oren A."/>
            <person name="Chaudhuri R.R."/>
            <person name="La Ragione R."/>
            <person name="Hildebrand F."/>
            <person name="Pallen M.J."/>
        </authorList>
    </citation>
    <scope>NUCLEOTIDE SEQUENCE</scope>
    <source>
        <strain evidence="13">D5-748</strain>
    </source>
</reference>
<evidence type="ECO:0000256" key="4">
    <source>
        <dbReference type="ARBA" id="ARBA00022837"/>
    </source>
</evidence>
<name>A0A9D9EDC7_9BACT</name>
<evidence type="ECO:0000256" key="1">
    <source>
        <dbReference type="ARBA" id="ARBA00001913"/>
    </source>
</evidence>
<dbReference type="Pfam" id="PF09092">
    <property type="entry name" value="Lyase_N"/>
    <property type="match status" value="1"/>
</dbReference>
<evidence type="ECO:0000313" key="14">
    <source>
        <dbReference type="Proteomes" id="UP000823619"/>
    </source>
</evidence>
<dbReference type="PANTHER" id="PTHR37322">
    <property type="match status" value="1"/>
</dbReference>
<dbReference type="GO" id="GO:0005975">
    <property type="term" value="P:carbohydrate metabolic process"/>
    <property type="evidence" value="ECO:0007669"/>
    <property type="project" value="InterPro"/>
</dbReference>
<evidence type="ECO:0000256" key="6">
    <source>
        <dbReference type="PIRSR" id="PIRSR034515-1"/>
    </source>
</evidence>
<evidence type="ECO:0000259" key="10">
    <source>
        <dbReference type="Pfam" id="PF02278"/>
    </source>
</evidence>
<dbReference type="PIRSF" id="PIRSF034515">
    <property type="entry name" value="Chondroitinase"/>
    <property type="match status" value="1"/>
</dbReference>
<gene>
    <name evidence="13" type="ORF">IAC23_09570</name>
</gene>
<feature type="domain" description="Polysaccharide lyase family 8 central" evidence="10">
    <location>
        <begin position="614"/>
        <end position="865"/>
    </location>
</feature>
<organism evidence="13 14">
    <name type="scientific">Candidatus Cryptobacteroides merdavium</name>
    <dbReference type="NCBI Taxonomy" id="2840769"/>
    <lineage>
        <taxon>Bacteria</taxon>
        <taxon>Pseudomonadati</taxon>
        <taxon>Bacteroidota</taxon>
        <taxon>Bacteroidia</taxon>
        <taxon>Bacteroidales</taxon>
        <taxon>Candidatus Cryptobacteroides</taxon>
    </lineage>
</organism>
<comment type="caution">
    <text evidence="13">The sequence shown here is derived from an EMBL/GenBank/DDBJ whole genome shotgun (WGS) entry which is preliminary data.</text>
</comment>
<dbReference type="Pfam" id="PF09093">
    <property type="entry name" value="Lyase_catalyt"/>
    <property type="match status" value="1"/>
</dbReference>
<dbReference type="GO" id="GO:0005576">
    <property type="term" value="C:extracellular region"/>
    <property type="evidence" value="ECO:0007669"/>
    <property type="project" value="InterPro"/>
</dbReference>
<evidence type="ECO:0000256" key="5">
    <source>
        <dbReference type="ARBA" id="ARBA00023239"/>
    </source>
</evidence>
<protein>
    <submittedName>
        <fullName evidence="13">Sugar lyase</fullName>
    </submittedName>
</protein>
<dbReference type="SUPFAM" id="SSF74650">
    <property type="entry name" value="Galactose mutarotase-like"/>
    <property type="match status" value="1"/>
</dbReference>
<dbReference type="GO" id="GO:0046872">
    <property type="term" value="F:metal ion binding"/>
    <property type="evidence" value="ECO:0007669"/>
    <property type="project" value="UniProtKB-KW"/>
</dbReference>
<dbReference type="EMBL" id="JADIMO010000122">
    <property type="protein sequence ID" value="MBO8445917.1"/>
    <property type="molecule type" value="Genomic_DNA"/>
</dbReference>
<feature type="binding site" evidence="8">
    <location>
        <position position="188"/>
    </location>
    <ligand>
        <name>Ca(2+)</name>
        <dbReference type="ChEBI" id="CHEBI:29108"/>
    </ligand>
</feature>
<dbReference type="GO" id="GO:0030246">
    <property type="term" value="F:carbohydrate binding"/>
    <property type="evidence" value="ECO:0007669"/>
    <property type="project" value="InterPro"/>
</dbReference>
<keyword evidence="9" id="KW-0732">Signal</keyword>
<feature type="active site" description="Proton acceptor" evidence="6">
    <location>
        <position position="371"/>
    </location>
</feature>
<accession>A0A9D9EDC7</accession>
<evidence type="ECO:0000256" key="2">
    <source>
        <dbReference type="ARBA" id="ARBA00006699"/>
    </source>
</evidence>
<evidence type="ECO:0000313" key="13">
    <source>
        <dbReference type="EMBL" id="MBO8445917.1"/>
    </source>
</evidence>
<comment type="subunit">
    <text evidence="3">Monomer.</text>
</comment>
<evidence type="ECO:0000256" key="3">
    <source>
        <dbReference type="ARBA" id="ARBA00011245"/>
    </source>
</evidence>
<feature type="site" description="Important for catalytic activity against all substrates" evidence="7">
    <location>
        <position position="635"/>
    </location>
</feature>
<feature type="site" description="Important for catalytic activity against dermatan sulfate substrate" evidence="7">
    <location>
        <position position="370"/>
    </location>
</feature>
<dbReference type="SUPFAM" id="SSF49863">
    <property type="entry name" value="Hyaluronate lyase-like, C-terminal domain"/>
    <property type="match status" value="1"/>
</dbReference>
<dbReference type="InterPro" id="IPR015176">
    <property type="entry name" value="Lyase_N"/>
</dbReference>
<dbReference type="Pfam" id="PF02278">
    <property type="entry name" value="Lyase_8"/>
    <property type="match status" value="1"/>
</dbReference>
<dbReference type="GO" id="GO:0006027">
    <property type="term" value="P:glycosaminoglycan catabolic process"/>
    <property type="evidence" value="ECO:0007669"/>
    <property type="project" value="InterPro"/>
</dbReference>
<dbReference type="SUPFAM" id="SSF49785">
    <property type="entry name" value="Galactose-binding domain-like"/>
    <property type="match status" value="1"/>
</dbReference>
<feature type="domain" description="Lyase catalytic" evidence="12">
    <location>
        <begin position="236"/>
        <end position="581"/>
    </location>
</feature>
<keyword evidence="8" id="KW-0479">Metal-binding</keyword>
<feature type="chain" id="PRO_5039117694" evidence="9">
    <location>
        <begin position="23"/>
        <end position="1064"/>
    </location>
</feature>
<evidence type="ECO:0000259" key="12">
    <source>
        <dbReference type="Pfam" id="PF09093"/>
    </source>
</evidence>
<feature type="site" description="Transition state stabilizer" evidence="7">
    <location>
        <position position="540"/>
    </location>
</feature>